<dbReference type="SUPFAM" id="SSF55594">
    <property type="entry name" value="HPr-like"/>
    <property type="match status" value="1"/>
</dbReference>
<evidence type="ECO:0000313" key="5">
    <source>
        <dbReference type="EMBL" id="BCZ49100.1"/>
    </source>
</evidence>
<dbReference type="PANTHER" id="PTHR33705">
    <property type="entry name" value="PHOSPHOCARRIER PROTEIN HPR"/>
    <property type="match status" value="1"/>
</dbReference>
<name>A0ABM7TAY8_9CLOT</name>
<evidence type="ECO:0000313" key="6">
    <source>
        <dbReference type="Proteomes" id="UP000824633"/>
    </source>
</evidence>
<comment type="subcellular location">
    <subcellularLocation>
        <location evidence="1">Cytoplasm</location>
    </subcellularLocation>
</comment>
<evidence type="ECO:0000259" key="4">
    <source>
        <dbReference type="PROSITE" id="PS51350"/>
    </source>
</evidence>
<feature type="domain" description="HPr" evidence="4">
    <location>
        <begin position="1"/>
        <end position="86"/>
    </location>
</feature>
<dbReference type="PANTHER" id="PTHR33705:SF2">
    <property type="entry name" value="PHOSPHOCARRIER PROTEIN NPR"/>
    <property type="match status" value="1"/>
</dbReference>
<dbReference type="CDD" id="cd00367">
    <property type="entry name" value="PTS-HPr_like"/>
    <property type="match status" value="1"/>
</dbReference>
<dbReference type="RefSeq" id="WP_224035305.1">
    <property type="nucleotide sequence ID" value="NZ_AP024849.1"/>
</dbReference>
<organism evidence="5 6">
    <name type="scientific">Clostridium gelidum</name>
    <dbReference type="NCBI Taxonomy" id="704125"/>
    <lineage>
        <taxon>Bacteria</taxon>
        <taxon>Bacillati</taxon>
        <taxon>Bacillota</taxon>
        <taxon>Clostridia</taxon>
        <taxon>Eubacteriales</taxon>
        <taxon>Clostridiaceae</taxon>
        <taxon>Clostridium</taxon>
    </lineage>
</organism>
<evidence type="ECO:0000256" key="1">
    <source>
        <dbReference type="ARBA" id="ARBA00004496"/>
    </source>
</evidence>
<reference evidence="6" key="1">
    <citation type="submission" date="2021-07" db="EMBL/GenBank/DDBJ databases">
        <title>Complete genome sequencing of a Clostridium isolate.</title>
        <authorList>
            <person name="Ueki A."/>
            <person name="Tonouchi A."/>
        </authorList>
    </citation>
    <scope>NUCLEOTIDE SEQUENCE [LARGE SCALE GENOMIC DNA]</scope>
    <source>
        <strain evidence="6">C5S11</strain>
    </source>
</reference>
<proteinExistence type="predicted"/>
<dbReference type="NCBIfam" id="TIGR01003">
    <property type="entry name" value="PTS_HPr_family"/>
    <property type="match status" value="1"/>
</dbReference>
<sequence length="86" mass="9744">MKKIKYQVKNPQGIHARPSGLLVNEFSQFKCNVIIEKAGKAVNAKEIFPLMSLSIKQGDNIIITFEGEEEMAEAKVAEKYLKENLY</sequence>
<evidence type="ECO:0000256" key="2">
    <source>
        <dbReference type="ARBA" id="ARBA00022490"/>
    </source>
</evidence>
<protein>
    <submittedName>
        <fullName evidence="5">PTS galactitol transporter subunit IIC</fullName>
    </submittedName>
</protein>
<dbReference type="InterPro" id="IPR035895">
    <property type="entry name" value="HPr-like_sf"/>
</dbReference>
<dbReference type="Proteomes" id="UP000824633">
    <property type="component" value="Chromosome"/>
</dbReference>
<keyword evidence="3" id="KW-0598">Phosphotransferase system</keyword>
<keyword evidence="6" id="KW-1185">Reference proteome</keyword>
<accession>A0ABM7TAY8</accession>
<keyword evidence="2" id="KW-0963">Cytoplasm</keyword>
<dbReference type="Pfam" id="PF00381">
    <property type="entry name" value="PTS-HPr"/>
    <property type="match status" value="1"/>
</dbReference>
<dbReference type="PROSITE" id="PS51350">
    <property type="entry name" value="PTS_HPR_DOM"/>
    <property type="match status" value="1"/>
</dbReference>
<dbReference type="PRINTS" id="PR00107">
    <property type="entry name" value="PHOSPHOCPHPR"/>
</dbReference>
<evidence type="ECO:0000256" key="3">
    <source>
        <dbReference type="ARBA" id="ARBA00022683"/>
    </source>
</evidence>
<dbReference type="InterPro" id="IPR000032">
    <property type="entry name" value="HPr-like"/>
</dbReference>
<dbReference type="Gene3D" id="3.30.1340.10">
    <property type="entry name" value="HPr-like"/>
    <property type="match status" value="1"/>
</dbReference>
<gene>
    <name evidence="5" type="primary">ptsH_2</name>
    <name evidence="5" type="ORF">psyc5s11_51670</name>
</gene>
<dbReference type="InterPro" id="IPR050399">
    <property type="entry name" value="HPr"/>
</dbReference>
<dbReference type="EMBL" id="AP024849">
    <property type="protein sequence ID" value="BCZ49100.1"/>
    <property type="molecule type" value="Genomic_DNA"/>
</dbReference>